<comment type="caution">
    <text evidence="1">The sequence shown here is derived from an EMBL/GenBank/DDBJ whole genome shotgun (WGS) entry which is preliminary data.</text>
</comment>
<evidence type="ECO:0000313" key="1">
    <source>
        <dbReference type="EMBL" id="KAF7355525.1"/>
    </source>
</evidence>
<dbReference type="Gene3D" id="3.80.10.10">
    <property type="entry name" value="Ribonuclease Inhibitor"/>
    <property type="match status" value="1"/>
</dbReference>
<dbReference type="OrthoDB" id="3248197at2759"/>
<gene>
    <name evidence="1" type="ORF">MSAN_01469500</name>
</gene>
<dbReference type="InterPro" id="IPR032675">
    <property type="entry name" value="LRR_dom_sf"/>
</dbReference>
<protein>
    <recommendedName>
        <fullName evidence="3">F-box domain-containing protein</fullName>
    </recommendedName>
</protein>
<reference evidence="1" key="1">
    <citation type="submission" date="2020-05" db="EMBL/GenBank/DDBJ databases">
        <title>Mycena genomes resolve the evolution of fungal bioluminescence.</title>
        <authorList>
            <person name="Tsai I.J."/>
        </authorList>
    </citation>
    <scope>NUCLEOTIDE SEQUENCE</scope>
    <source>
        <strain evidence="1">160909Yilan</strain>
    </source>
</reference>
<organism evidence="1 2">
    <name type="scientific">Mycena sanguinolenta</name>
    <dbReference type="NCBI Taxonomy" id="230812"/>
    <lineage>
        <taxon>Eukaryota</taxon>
        <taxon>Fungi</taxon>
        <taxon>Dikarya</taxon>
        <taxon>Basidiomycota</taxon>
        <taxon>Agaricomycotina</taxon>
        <taxon>Agaricomycetes</taxon>
        <taxon>Agaricomycetidae</taxon>
        <taxon>Agaricales</taxon>
        <taxon>Marasmiineae</taxon>
        <taxon>Mycenaceae</taxon>
        <taxon>Mycena</taxon>
    </lineage>
</organism>
<accession>A0A8H7CZ18</accession>
<dbReference type="EMBL" id="JACAZH010000011">
    <property type="protein sequence ID" value="KAF7355525.1"/>
    <property type="molecule type" value="Genomic_DNA"/>
</dbReference>
<sequence length="489" mass="54803">MSLPRIDAQIKELEIALNQLREQRASLNGPIDAHRALISPIRRIPRDILLAIFFACLPSEHNAVIDPAEAPLVLGRICRYWRDITYSTPMLWSSLHIPALSYLDAPPKLLWGLQRTVGAWLGRSGTCPLSISLFDRVNQFTPNDLENHSLVLQLLPVAGRLRHLTLIGDFPLIRPFFRLDPEGLLLKSIRIELASNSKIASNISLEDASDLANVLQLPTLEDVTLCMRSPIDPRSLPVKWCQLTRLRLECYSIMGAQTGALDLGGAFDVLRSCPNLTNCTIRVTKGLQDHDSTPTDMSPIVLPHMHTLVFSGWIVYLQEWIPYLVVPNLRVLRVGQVILQENAIDPTREGHMSAEIDPNQFISSGLHELLQCFPTISHLRLSSTTSTIEPSAVDDAFMTLFHPPHALCPMLTNLTIASCARFSDTTALAFVKARMAMPTRLQELWIQFDREMEVDVMPELQSFAADGLQVTFKYPPVAWKFNPSMGLKD</sequence>
<evidence type="ECO:0008006" key="3">
    <source>
        <dbReference type="Google" id="ProtNLM"/>
    </source>
</evidence>
<proteinExistence type="predicted"/>
<dbReference type="Proteomes" id="UP000623467">
    <property type="component" value="Unassembled WGS sequence"/>
</dbReference>
<name>A0A8H7CZ18_9AGAR</name>
<keyword evidence="2" id="KW-1185">Reference proteome</keyword>
<dbReference type="AlphaFoldDB" id="A0A8H7CZ18"/>
<evidence type="ECO:0000313" key="2">
    <source>
        <dbReference type="Proteomes" id="UP000623467"/>
    </source>
</evidence>
<dbReference type="SUPFAM" id="SSF52047">
    <property type="entry name" value="RNI-like"/>
    <property type="match status" value="1"/>
</dbReference>